<dbReference type="GO" id="GO:0006508">
    <property type="term" value="P:proteolysis"/>
    <property type="evidence" value="ECO:0007669"/>
    <property type="project" value="InterPro"/>
</dbReference>
<feature type="domain" description="Dipeptidylpeptidase IV N-terminal" evidence="1">
    <location>
        <begin position="128"/>
        <end position="474"/>
    </location>
</feature>
<accession>A0A1X9NE38</accession>
<dbReference type="OrthoDB" id="1094230at2"/>
<evidence type="ECO:0000259" key="1">
    <source>
        <dbReference type="Pfam" id="PF00930"/>
    </source>
</evidence>
<dbReference type="SUPFAM" id="SSF82171">
    <property type="entry name" value="DPP6 N-terminal domain-like"/>
    <property type="match status" value="1"/>
</dbReference>
<dbReference type="KEGG" id="osg:BST96_06595"/>
<dbReference type="AlphaFoldDB" id="A0A1X9NE38"/>
<sequence length="571" mass="64511">MKTVATDHCLDAEASIAARYQRAQQIEQGVFTKNIAFNTTLYPHWIGQSDSFWYLRESRHGHTFRLVDAASGSNKEAFDHQLLATALSAASGETILADQLPITDLDFTQPDSLSFSAYDQQWCYTYASQLCEATSALPSQWLRSPDGRQALYIRDHNLWHKNLDTGAETPLTIDGGPFYRYASTPSVYGRQELITLEALWSPDSTQVLTQVLDSRNVPVAPLIVEHVPADGSLRPKTIRPDRRMAFTGDDQVEAYRFLTIKVETGEPQWLDHPPCPVCRPPYIGFLTSRRGWWDQDSRHYYLIDQKRGGKTAHLLQADSQTGTARPLIKETSDFSVNLIPITHIHMPMMPLPGTGELIWYSERSGHAHLYLYDLTTGHLKNAITQGRWQVRNTLHFDPSSRTLYIQTAGRVPERNPYYCDICRVNIDTGELTEIISTEHEYIVCDQRSRITYRYQQAAGVSPSGKYVVTTSSRVDEVPVSILLDRDGNQLQSLETADVSGLPENCHWPEPVMLKAADGETDIYGIIYRPSNFDPGRSYPVLDCTYNYAANVGSFTNNNYRQLALPFAMGLR</sequence>
<organism evidence="2 3">
    <name type="scientific">Oceanicoccus sagamiensis</name>
    <dbReference type="NCBI Taxonomy" id="716816"/>
    <lineage>
        <taxon>Bacteria</taxon>
        <taxon>Pseudomonadati</taxon>
        <taxon>Pseudomonadota</taxon>
        <taxon>Gammaproteobacteria</taxon>
        <taxon>Cellvibrionales</taxon>
        <taxon>Spongiibacteraceae</taxon>
        <taxon>Oceanicoccus</taxon>
    </lineage>
</organism>
<dbReference type="Pfam" id="PF00930">
    <property type="entry name" value="DPPIV_N"/>
    <property type="match status" value="1"/>
</dbReference>
<reference evidence="2 3" key="1">
    <citation type="submission" date="2016-11" db="EMBL/GenBank/DDBJ databases">
        <title>Trade-off between light-utilization and light-protection in marine flavobacteria.</title>
        <authorList>
            <person name="Kumagai Y."/>
        </authorList>
    </citation>
    <scope>NUCLEOTIDE SEQUENCE [LARGE SCALE GENOMIC DNA]</scope>
    <source>
        <strain evidence="2 3">NBRC 107125</strain>
    </source>
</reference>
<dbReference type="SUPFAM" id="SSF53474">
    <property type="entry name" value="alpha/beta-Hydrolases"/>
    <property type="match status" value="1"/>
</dbReference>
<dbReference type="STRING" id="716816.BST96_06595"/>
<gene>
    <name evidence="2" type="ORF">BST96_06595</name>
</gene>
<dbReference type="InterPro" id="IPR002469">
    <property type="entry name" value="Peptidase_S9B_N"/>
</dbReference>
<dbReference type="RefSeq" id="WP_085757929.1">
    <property type="nucleotide sequence ID" value="NZ_CP019343.1"/>
</dbReference>
<protein>
    <recommendedName>
        <fullName evidence="1">Dipeptidylpeptidase IV N-terminal domain-containing protein</fullName>
    </recommendedName>
</protein>
<dbReference type="InterPro" id="IPR029058">
    <property type="entry name" value="AB_hydrolase_fold"/>
</dbReference>
<proteinExistence type="predicted"/>
<dbReference type="InterPro" id="IPR050278">
    <property type="entry name" value="Serine_Prot_S9B/DPPIV"/>
</dbReference>
<dbReference type="Proteomes" id="UP000193450">
    <property type="component" value="Chromosome"/>
</dbReference>
<dbReference type="Gene3D" id="2.140.10.30">
    <property type="entry name" value="Dipeptidylpeptidase IV, N-terminal domain"/>
    <property type="match status" value="1"/>
</dbReference>
<dbReference type="PANTHER" id="PTHR11731">
    <property type="entry name" value="PROTEASE FAMILY S9B,C DIPEPTIDYL-PEPTIDASE IV-RELATED"/>
    <property type="match status" value="1"/>
</dbReference>
<evidence type="ECO:0000313" key="3">
    <source>
        <dbReference type="Proteomes" id="UP000193450"/>
    </source>
</evidence>
<evidence type="ECO:0000313" key="2">
    <source>
        <dbReference type="EMBL" id="ARN73809.1"/>
    </source>
</evidence>
<dbReference type="EMBL" id="CP019343">
    <property type="protein sequence ID" value="ARN73809.1"/>
    <property type="molecule type" value="Genomic_DNA"/>
</dbReference>
<name>A0A1X9NE38_9GAMM</name>
<keyword evidence="3" id="KW-1185">Reference proteome</keyword>